<protein>
    <recommendedName>
        <fullName evidence="3">DUF3883 domain-containing protein</fullName>
    </recommendedName>
</protein>
<dbReference type="EMBL" id="JAMXMC010000002">
    <property type="protein sequence ID" value="MCO5976000.1"/>
    <property type="molecule type" value="Genomic_DNA"/>
</dbReference>
<accession>A0ABT1BIG2</accession>
<comment type="caution">
    <text evidence="1">The sequence shown here is derived from an EMBL/GenBank/DDBJ whole genome shotgun (WGS) entry which is preliminary data.</text>
</comment>
<evidence type="ECO:0000313" key="1">
    <source>
        <dbReference type="EMBL" id="MCO5976000.1"/>
    </source>
</evidence>
<reference evidence="1 2" key="1">
    <citation type="submission" date="2022-06" db="EMBL/GenBank/DDBJ databases">
        <title>Ideonella sp. NS12-5 Genome sequencing and assembly.</title>
        <authorList>
            <person name="Jung Y."/>
        </authorList>
    </citation>
    <scope>NUCLEOTIDE SEQUENCE [LARGE SCALE GENOMIC DNA]</scope>
    <source>
        <strain evidence="1 2">NS12-5</strain>
    </source>
</reference>
<gene>
    <name evidence="1" type="ORF">M0L44_04565</name>
</gene>
<organism evidence="1 2">
    <name type="scientific">Ideonella oryzae</name>
    <dbReference type="NCBI Taxonomy" id="2937441"/>
    <lineage>
        <taxon>Bacteria</taxon>
        <taxon>Pseudomonadati</taxon>
        <taxon>Pseudomonadota</taxon>
        <taxon>Betaproteobacteria</taxon>
        <taxon>Burkholderiales</taxon>
        <taxon>Sphaerotilaceae</taxon>
        <taxon>Ideonella</taxon>
    </lineage>
</organism>
<name>A0ABT1BIG2_9BURK</name>
<keyword evidence="2" id="KW-1185">Reference proteome</keyword>
<dbReference type="Proteomes" id="UP001204851">
    <property type="component" value="Unassembled WGS sequence"/>
</dbReference>
<sequence length="1115" mass="122680">MSAEQETPRDGDLLELLLNTTSSRNDDEATARQEYMRIRLEVGAELPDFDQALARGWFRLIQGRVVPAVALSDYYLRHDVPYAEALRSFVYWLSDVKYQIAQPGAHVSASTFEDYLVAGAESGHKPPVQTPTWIAARLWDDQPPVDLATWAMRWEVLDLVPLIPSAVWSEQDAQRFREASLQALRNANLPTWDHVSVAESLRASGDMQELVPIEVKPDLLGRVLARTRAHYGTDLYEAHALCALMRVLVLELAHVEAGPVPSKMTQELVALATCHPELCDVLIDCCLQAPQVLADLIFCPPAAGLVCHLVATWHVQFQIDRDYRNEAADSVQASLLADCLEVLRYHFVQGDVAPAESARLLIVMQEHDCGGSDGVPLLPIGLDHLRGLPVDIKRQVRQSLIEMASAQATSLEFAVMLKAVAVVGESLPPAEAETVASAYRKAFHAKERADTRWVDVTGAAALARLAMDHGHLQPRIFYPLDLQAELARRPDDVVGLGLSMREQIRMLSRAVVGYPESVPGDLVEALALAIQAGASNRPDRGRVDAFTFQLDNQVRGRQGPRLESDLIEAVNRLEVPAQQERLVKALLLVEDPLILAMLLPRVPAVYRERIVARLRVLTPDEASRAAFVTQASERGQALLDAGLPELASAYLREAQEAQRGRNLPALAVQTLNQQLQIHYLSGTFDAVASAKIPDGLRPEHQAEAQRTLDFFRALVCLKNEPPEALKAAGIFHSLYRQHPLPAYAINLLAARVVKLLGENLFRVVVGEDAEMARLAIDEADRAIPSIKGLSDMSRAIHVPNCAAMLLAVGRPREAMNRLKELASVERTAESTAFEAVASARLGEPDRARALIRSGRERYGDASLLVGAESHIDHSAGFGAPPLVLFKQEAAVQLRAAMRSFMELPASEQAEVLMGPPLALEKLLTAAFQDALAAFQRTLSFLKLDRHTEFDEDDFNGIVAELVEARLEGSLGWQAHEQSPGGYTEKGNAGRRDFVVRRRGVDITVFEALKASQPNDKRISAHLHKLLGYSWADILFHVTYSNRKDVSEMRTAVEEVARRPPPGTTYQCQSAIPADGARPGAVRGSYRRNGDDVTVIFFVIDMREDGLRAAVGAPAL</sequence>
<evidence type="ECO:0008006" key="3">
    <source>
        <dbReference type="Google" id="ProtNLM"/>
    </source>
</evidence>
<evidence type="ECO:0000313" key="2">
    <source>
        <dbReference type="Proteomes" id="UP001204851"/>
    </source>
</evidence>
<proteinExistence type="predicted"/>